<dbReference type="EMBL" id="MU394280">
    <property type="protein sequence ID" value="KAI6093934.1"/>
    <property type="molecule type" value="Genomic_DNA"/>
</dbReference>
<protein>
    <submittedName>
        <fullName evidence="1">Uncharacterized protein</fullName>
    </submittedName>
</protein>
<comment type="caution">
    <text evidence="1">The sequence shown here is derived from an EMBL/GenBank/DDBJ whole genome shotgun (WGS) entry which is preliminary data.</text>
</comment>
<evidence type="ECO:0000313" key="2">
    <source>
        <dbReference type="Proteomes" id="UP001497680"/>
    </source>
</evidence>
<evidence type="ECO:0000313" key="1">
    <source>
        <dbReference type="EMBL" id="KAI6093934.1"/>
    </source>
</evidence>
<proteinExistence type="predicted"/>
<keyword evidence="2" id="KW-1185">Reference proteome</keyword>
<name>A0ACC0DM96_9PEZI</name>
<sequence>MGREEASRPPRHSSHHLRHSRSQVQKNSHEMPDDRPRLKHRRKRYENDLSPADPKRPPQVQTRYDVVENWLEQNARQRPHPEPSRSQGYRGEVGDNGRSQPHDATYPYNKHSRRADPGWRPRHVLPRESIRQLGFPQELGLGDARKSTRRWAAPSDSSFISGFENSTMPLKHNPESLRREYGNIPPVSPLREEGLEHLDASSSTSHIDEPVNFEKRPRRKTRVDKYETKKKKRHRGEDNDADHGDHQKKKHKKSEKKKSLASSKNVVNNFTSGAVLNDRITVQPHLKPGLFDNGRTSKKQPVPDLAFSEMQFLKQQKRSDQPKALSKSRLREKQREDREMERVSTFFLPPRADTDNHKSRHRGLGTHHDRLDFQRLSRQFGSENSQELSKSPTSNHHICPKSYQISRDEASGTPSVDFHGYTGDKQGSDINTTYFTWSTSRYSPRGNMREDRTSPSIPGSVWTSTPEPIRKEIIATGVFRDTGIPAYDDRCTKQGTRRRIETIPADSHLDLHHESDQTPKVRYRDQAVMTDDPSNRSDRPRRNSSTPERRHENGVESAPLNNQTREDHLIPRSQAGPSPQASFGTQQVDRQQIAREIRLAPIEKSQPEQSTQTPKMQSTQASFTHQSPKLVDTQANQPQEKQTQETSDRASVNSRDAMPPPPTPVRTNHTVPTAYVNSNVNSKDVRQSNPSTNAAPAMLQRSLAGGHDSAVQDTHETTQRRDTIAPSLESSSSAQRILPPFDTLTWLPQRVPSARIIESRSIPSRPSTNPPISVNQPEGNVRGDSYGQISVSKSHVPESMAEFIARIEGESQLQSQAQDYDLEPGLSQDETSLNTHSFDTKLFHEQPADYCMEEETHSRPIGNLSFPYPNSGEAVIEQQAEDSYAEAQYPQHGGGSSRVFGSVAQPVGDFEEHSEMIGFWRPNQFSWF</sequence>
<accession>A0ACC0DM96</accession>
<dbReference type="Proteomes" id="UP001497680">
    <property type="component" value="Unassembled WGS sequence"/>
</dbReference>
<reference evidence="1 2" key="1">
    <citation type="journal article" date="2022" name="New Phytol.">
        <title>Ecological generalism drives hyperdiversity of secondary metabolite gene clusters in xylarialean endophytes.</title>
        <authorList>
            <person name="Franco M.E.E."/>
            <person name="Wisecaver J.H."/>
            <person name="Arnold A.E."/>
            <person name="Ju Y.M."/>
            <person name="Slot J.C."/>
            <person name="Ahrendt S."/>
            <person name="Moore L.P."/>
            <person name="Eastman K.E."/>
            <person name="Scott K."/>
            <person name="Konkel Z."/>
            <person name="Mondo S.J."/>
            <person name="Kuo A."/>
            <person name="Hayes R.D."/>
            <person name="Haridas S."/>
            <person name="Andreopoulos B."/>
            <person name="Riley R."/>
            <person name="LaButti K."/>
            <person name="Pangilinan J."/>
            <person name="Lipzen A."/>
            <person name="Amirebrahimi M."/>
            <person name="Yan J."/>
            <person name="Adam C."/>
            <person name="Keymanesh K."/>
            <person name="Ng V."/>
            <person name="Louie K."/>
            <person name="Northen T."/>
            <person name="Drula E."/>
            <person name="Henrissat B."/>
            <person name="Hsieh H.M."/>
            <person name="Youens-Clark K."/>
            <person name="Lutzoni F."/>
            <person name="Miadlikowska J."/>
            <person name="Eastwood D.C."/>
            <person name="Hamelin R.C."/>
            <person name="Grigoriev I.V."/>
            <person name="U'Ren J.M."/>
        </authorList>
    </citation>
    <scope>NUCLEOTIDE SEQUENCE [LARGE SCALE GENOMIC DNA]</scope>
    <source>
        <strain evidence="1 2">ER1909</strain>
    </source>
</reference>
<organism evidence="1 2">
    <name type="scientific">Hypoxylon rubiginosum</name>
    <dbReference type="NCBI Taxonomy" id="110542"/>
    <lineage>
        <taxon>Eukaryota</taxon>
        <taxon>Fungi</taxon>
        <taxon>Dikarya</taxon>
        <taxon>Ascomycota</taxon>
        <taxon>Pezizomycotina</taxon>
        <taxon>Sordariomycetes</taxon>
        <taxon>Xylariomycetidae</taxon>
        <taxon>Xylariales</taxon>
        <taxon>Hypoxylaceae</taxon>
        <taxon>Hypoxylon</taxon>
    </lineage>
</organism>
<gene>
    <name evidence="1" type="ORF">F4821DRAFT_274263</name>
</gene>